<dbReference type="EMBL" id="JBETVU010000012">
    <property type="protein sequence ID" value="MES5148987.1"/>
    <property type="molecule type" value="Genomic_DNA"/>
</dbReference>
<dbReference type="EMBL" id="NKLP01000120">
    <property type="protein sequence ID" value="TDN31111.1"/>
    <property type="molecule type" value="Genomic_DNA"/>
</dbReference>
<reference evidence="5 8" key="2">
    <citation type="submission" date="2017-06" db="EMBL/GenBank/DDBJ databases">
        <authorList>
            <person name="Swanenburg J."/>
            <person name="Kort R."/>
        </authorList>
    </citation>
    <scope>NUCLEOTIDE SEQUENCE [LARGE SCALE GENOMIC DNA]</scope>
    <source>
        <strain evidence="5 8">RL05</strain>
    </source>
</reference>
<evidence type="ECO:0000313" key="8">
    <source>
        <dbReference type="Proteomes" id="UP000295195"/>
    </source>
</evidence>
<organism evidence="2 6">
    <name type="scientific">Lactobacillus crispatus</name>
    <dbReference type="NCBI Taxonomy" id="47770"/>
    <lineage>
        <taxon>Bacteria</taxon>
        <taxon>Bacillati</taxon>
        <taxon>Bacillota</taxon>
        <taxon>Bacilli</taxon>
        <taxon>Lactobacillales</taxon>
        <taxon>Lactobacillaceae</taxon>
        <taxon>Lactobacillus</taxon>
    </lineage>
</organism>
<evidence type="ECO:0000313" key="5">
    <source>
        <dbReference type="EMBL" id="TDN31111.1"/>
    </source>
</evidence>
<evidence type="ECO:0000259" key="1">
    <source>
        <dbReference type="PROSITE" id="PS50035"/>
    </source>
</evidence>
<evidence type="ECO:0000313" key="3">
    <source>
        <dbReference type="EMBL" id="MES5148987.1"/>
    </source>
</evidence>
<accession>A0A109DEG1</accession>
<evidence type="ECO:0000313" key="2">
    <source>
        <dbReference type="EMBL" id="KWU03855.1"/>
    </source>
</evidence>
<reference evidence="4 7" key="3">
    <citation type="submission" date="2019-01" db="EMBL/GenBank/DDBJ databases">
        <title>The genome sequence of Lactobacillus crispatus L49.</title>
        <authorList>
            <person name="Zhong J."/>
            <person name="Zhang J."/>
        </authorList>
    </citation>
    <scope>NUCLEOTIDE SEQUENCE [LARGE SCALE GENOMIC DNA]</scope>
    <source>
        <strain evidence="4 7">L49</strain>
    </source>
</reference>
<evidence type="ECO:0000313" key="7">
    <source>
        <dbReference type="Proteomes" id="UP000289808"/>
    </source>
</evidence>
<dbReference type="Gene3D" id="3.30.870.10">
    <property type="entry name" value="Endonuclease Chain A"/>
    <property type="match status" value="1"/>
</dbReference>
<proteinExistence type="predicted"/>
<dbReference type="Proteomes" id="UP000295195">
    <property type="component" value="Unassembled WGS sequence"/>
</dbReference>
<reference evidence="2 6" key="1">
    <citation type="journal article" date="2016" name="Microbiology (Mosc.)">
        <title>Comparison of Lactobacillus crispatus isolates from Lactobacillus-dominated vaginal microbiomes with isolates from microbiomes containing bacterial vaginosis-associated bacteria.</title>
        <authorList>
            <person name="Abdelmaksoud A.A."/>
            <person name="Koparde V.N."/>
            <person name="Sheth N.U."/>
            <person name="Serrano M.G."/>
            <person name="Glascock A.L."/>
            <person name="Fettweis J.M."/>
            <person name="Strauss Iii J.F."/>
            <person name="Buck G.A."/>
            <person name="Jefferson K.K."/>
        </authorList>
    </citation>
    <scope>NUCLEOTIDE SEQUENCE [LARGE SCALE GENOMIC DNA]</scope>
    <source>
        <strain evidence="2 6">VMC3</strain>
    </source>
</reference>
<reference evidence="3" key="4">
    <citation type="submission" date="2024-06" db="EMBL/GenBank/DDBJ databases">
        <title>Vaginal Lactobacillus fatty acid response mechanisms reveal a metabolite-targeted strategy for bacterial vaginosis treatment.</title>
        <authorList>
            <person name="Zhu M."/>
            <person name="Blainey P.C."/>
            <person name="Bloom S.M."/>
            <person name="Kwon D.S."/>
        </authorList>
    </citation>
    <scope>NUCLEOTIDE SEQUENCE</scope>
    <source>
        <strain evidence="3">194_F1_1</strain>
    </source>
</reference>
<dbReference type="Proteomes" id="UP000067598">
    <property type="component" value="Unassembled WGS sequence"/>
</dbReference>
<dbReference type="GO" id="GO:0003824">
    <property type="term" value="F:catalytic activity"/>
    <property type="evidence" value="ECO:0007669"/>
    <property type="project" value="InterPro"/>
</dbReference>
<name>A0A109DEG1_9LACO</name>
<protein>
    <submittedName>
        <fullName evidence="2 3">Phospholipase</fullName>
    </submittedName>
</protein>
<evidence type="ECO:0000313" key="9">
    <source>
        <dbReference type="Proteomes" id="UP001434419"/>
    </source>
</evidence>
<comment type="caution">
    <text evidence="2">The sequence shown here is derived from an EMBL/GenBank/DDBJ whole genome shotgun (WGS) entry which is preliminary data.</text>
</comment>
<evidence type="ECO:0000313" key="6">
    <source>
        <dbReference type="Proteomes" id="UP000067598"/>
    </source>
</evidence>
<dbReference type="Proteomes" id="UP001434419">
    <property type="component" value="Unassembled WGS sequence"/>
</dbReference>
<dbReference type="CDD" id="cd09117">
    <property type="entry name" value="PLDc_Bfil_DEXD_like"/>
    <property type="match status" value="1"/>
</dbReference>
<sequence length="771" mass="89433">MGLEILNHTDQKLISNADFWQLVDFQRESNKFSEFKGVSFVSNIKFIEQNLIPRFDQITLILGLTDNGSNSIGKRIDQILNKRRDLIEYSYEHQDSPFTKRILDGSLQLFFTKQNLIHTKLYLMENQSKYSAFSGSMNLTDTAVNKNMEQLVWDYGNTSDPLFNCYQQMFQDNLNQATTYINAKKLSGYLEDKNKDDLRIHVMQDSSLEIKNSPNSTGKDIIILPAEEIKKYRDHYSKDDELKKLSENEKLVASQTVTLFGEGGNKRRKLDTIGQDLYSLTQHIIRQDKKAKADTSQIEKEEDLFPVPVQFYNNGQLFQASKIGDNIPSEVITSDLTEGQLKNALQLFCDITHEYNTYKEVGEGWQACDFMLFLYESPWLWKIRNLYELSGSNVSREDVPIATALIGQGRTGKSTLGKRLAAKLIGAHNFLDSGMMDPKNYALGKSNINMTITNTLSDYVYTNGPVSPLMIDDVSPELTTRTYFERFIKEVTNNRNLTHPSPAFIFTMNRQESSIKSQFSLKPEIMRRLWYLSFESTFSGESDQRNAALTSLFSRANDDLFKYCQVELAKFFTNVSVEDAQKIERDFLYPIKHVLKTALDKFDMYNQVSKYFEENYDYSLFVGRNDWGMLINQAKIGSDILFIKQDDRLKAQINKELFNKISDQTAKNSGSTMLDRYFKYLPRKYHIASQQTSTGFIIDVENFDKWLDDDTLMNKYQNSSSFRDKQQRDNQAQLTQTVDMLAKAMLEDREQRRKEEAKKKRSWLGNFFHRN</sequence>
<feature type="domain" description="PLD phosphodiesterase" evidence="1">
    <location>
        <begin position="113"/>
        <end position="143"/>
    </location>
</feature>
<dbReference type="Proteomes" id="UP000289808">
    <property type="component" value="Unassembled WGS sequence"/>
</dbReference>
<keyword evidence="9" id="KW-1185">Reference proteome</keyword>
<dbReference type="AlphaFoldDB" id="A0A109DEG1"/>
<dbReference type="EMBL" id="LJGP01000017">
    <property type="protein sequence ID" value="KWU03855.1"/>
    <property type="molecule type" value="Genomic_DNA"/>
</dbReference>
<dbReference type="PROSITE" id="PS50035">
    <property type="entry name" value="PLD"/>
    <property type="match status" value="1"/>
</dbReference>
<dbReference type="RefSeq" id="WP_005719218.1">
    <property type="nucleotide sequence ID" value="NZ_AP025162.1"/>
</dbReference>
<dbReference type="EMBL" id="SCLX01000029">
    <property type="protein sequence ID" value="RXF57670.1"/>
    <property type="molecule type" value="Genomic_DNA"/>
</dbReference>
<dbReference type="InterPro" id="IPR001736">
    <property type="entry name" value="PLipase_D/transphosphatidylase"/>
</dbReference>
<evidence type="ECO:0000313" key="4">
    <source>
        <dbReference type="EMBL" id="RXF57670.1"/>
    </source>
</evidence>
<dbReference type="PATRIC" id="fig|47770.28.peg.444"/>
<dbReference type="GO" id="GO:0006793">
    <property type="term" value="P:phosphorus metabolic process"/>
    <property type="evidence" value="ECO:0007669"/>
    <property type="project" value="UniProtKB-ARBA"/>
</dbReference>
<gene>
    <name evidence="3" type="ORF">ABVC42_03470</name>
    <name evidence="2" type="ORF">AEL95_05255</name>
    <name evidence="5" type="ORF">CEE75_06710</name>
    <name evidence="4" type="ORF">ERD32_06135</name>
</gene>